<name>K0TGZ6_THAOC</name>
<reference evidence="2 3" key="1">
    <citation type="journal article" date="2012" name="Genome Biol.">
        <title>Genome and low-iron response of an oceanic diatom adapted to chronic iron limitation.</title>
        <authorList>
            <person name="Lommer M."/>
            <person name="Specht M."/>
            <person name="Roy A.S."/>
            <person name="Kraemer L."/>
            <person name="Andreson R."/>
            <person name="Gutowska M.A."/>
            <person name="Wolf J."/>
            <person name="Bergner S.V."/>
            <person name="Schilhabel M.B."/>
            <person name="Klostermeier U.C."/>
            <person name="Beiko R.G."/>
            <person name="Rosenstiel P."/>
            <person name="Hippler M."/>
            <person name="Laroche J."/>
        </authorList>
    </citation>
    <scope>NUCLEOTIDE SEQUENCE [LARGE SCALE GENOMIC DNA]</scope>
    <source>
        <strain evidence="2 3">CCMP1005</strain>
    </source>
</reference>
<comment type="caution">
    <text evidence="2">The sequence shown here is derived from an EMBL/GenBank/DDBJ whole genome shotgun (WGS) entry which is preliminary data.</text>
</comment>
<proteinExistence type="predicted"/>
<organism evidence="2 3">
    <name type="scientific">Thalassiosira oceanica</name>
    <name type="common">Marine diatom</name>
    <dbReference type="NCBI Taxonomy" id="159749"/>
    <lineage>
        <taxon>Eukaryota</taxon>
        <taxon>Sar</taxon>
        <taxon>Stramenopiles</taxon>
        <taxon>Ochrophyta</taxon>
        <taxon>Bacillariophyta</taxon>
        <taxon>Coscinodiscophyceae</taxon>
        <taxon>Thalassiosirophycidae</taxon>
        <taxon>Thalassiosirales</taxon>
        <taxon>Thalassiosiraceae</taxon>
        <taxon>Thalassiosira</taxon>
    </lineage>
</organism>
<evidence type="ECO:0000256" key="1">
    <source>
        <dbReference type="SAM" id="MobiDB-lite"/>
    </source>
</evidence>
<feature type="region of interest" description="Disordered" evidence="1">
    <location>
        <begin position="627"/>
        <end position="661"/>
    </location>
</feature>
<gene>
    <name evidence="2" type="ORF">THAOC_05471</name>
</gene>
<protein>
    <submittedName>
        <fullName evidence="2">Uncharacterized protein</fullName>
    </submittedName>
</protein>
<feature type="region of interest" description="Disordered" evidence="1">
    <location>
        <begin position="330"/>
        <end position="356"/>
    </location>
</feature>
<feature type="compositionally biased region" description="Basic residues" evidence="1">
    <location>
        <begin position="652"/>
        <end position="661"/>
    </location>
</feature>
<feature type="compositionally biased region" description="Basic and acidic residues" evidence="1">
    <location>
        <begin position="339"/>
        <end position="349"/>
    </location>
</feature>
<accession>K0TGZ6</accession>
<sequence>MLYDTPRKIPTELLVHLHLHSVTAAEQPIRMLEDWIVNVEELMGEDDDGGACPLLEAFDDDSGEDSLLERVDSYLARVSPSKGIVDEIATLAMHERQRKQGPPFVPDVCGNAEPCEVETCTRSHLRGGEQDTVGYSMHLKRIPVQQKAGKLQRDSCPLQGEGIPCRRESQRLEHVTVHHTGKADIRLEPPQSDEDAVVLDRPDAAPPRHERPARQSVEHVRFLGRHPRRAVPDRRRAAARDELRLDPQAKVGRVEALAQLSLVSEHRPRPVQLRRVGRSVLPVLSQVHGPALHFRRDSQEAAQVSLHGMLLLPHLLGRLCRLREDVPAARLPANSEGQGPDHQDGDGELPRPQQADQEGNETLLVQLLRDSQGERTGLQTFAVRKVQAGCVLEAHRRKVDEGLKRHFLAIIRVTCSAQVRVVHADRGQSTDLLCRCDYPYHGDGGVRPFCRPPRSLLGRPHEEMGQPAGAPGHGEPLVQVGELEEPVPLPRLGVRKPDPADLDTLEPLEEHRPVVRVAPRRRGPQARVEDHVDLIPEQRERHPEADGRLTLPYFHADAPEVDHVPHPLRSVPLEQHLDESRADVRLDVEAEVPPAVETRVVDRPGRRRPQRLELLEHGEVLLRGAVRGAPRQDALQLVPPPPVLRRRDAPPRRPRTAGRRH</sequence>
<evidence type="ECO:0000313" key="3">
    <source>
        <dbReference type="Proteomes" id="UP000266841"/>
    </source>
</evidence>
<evidence type="ECO:0000313" key="2">
    <source>
        <dbReference type="EMBL" id="EJK72946.1"/>
    </source>
</evidence>
<dbReference type="AlphaFoldDB" id="K0TGZ6"/>
<dbReference type="EMBL" id="AGNL01005051">
    <property type="protein sequence ID" value="EJK72946.1"/>
    <property type="molecule type" value="Genomic_DNA"/>
</dbReference>
<keyword evidence="3" id="KW-1185">Reference proteome</keyword>
<dbReference type="Proteomes" id="UP000266841">
    <property type="component" value="Unassembled WGS sequence"/>
</dbReference>